<evidence type="ECO:0000313" key="1">
    <source>
        <dbReference type="EMBL" id="MQY47690.1"/>
    </source>
</evidence>
<gene>
    <name evidence="1" type="ORF">GAO09_16765</name>
</gene>
<accession>A0A6A8AD91</accession>
<dbReference type="EMBL" id="WIXI01000045">
    <property type="protein sequence ID" value="MQY47690.1"/>
    <property type="molecule type" value="Genomic_DNA"/>
</dbReference>
<dbReference type="RefSeq" id="WP_153355147.1">
    <property type="nucleotide sequence ID" value="NZ_JAYKOO010000007.1"/>
</dbReference>
<reference evidence="1 2" key="1">
    <citation type="submission" date="2019-11" db="EMBL/GenBank/DDBJ databases">
        <title>Genome analysis of Rhizobacterium cereale a novel genus and species isolated from maize roots in North Spain.</title>
        <authorList>
            <person name="Menendez E."/>
            <person name="Flores-Felix J.D."/>
            <person name="Ramirez-Bahena M.-H."/>
            <person name="Igual J.M."/>
            <person name="Garcia-Fraile P."/>
            <person name="Peix A."/>
            <person name="Velazquez E."/>
        </authorList>
    </citation>
    <scope>NUCLEOTIDE SEQUENCE [LARGE SCALE GENOMIC DNA]</scope>
    <source>
        <strain evidence="1 2">RZME27</strain>
    </source>
</reference>
<proteinExistence type="predicted"/>
<dbReference type="Proteomes" id="UP000435138">
    <property type="component" value="Unassembled WGS sequence"/>
</dbReference>
<comment type="caution">
    <text evidence="1">The sequence shown here is derived from an EMBL/GenBank/DDBJ whole genome shotgun (WGS) entry which is preliminary data.</text>
</comment>
<protein>
    <submittedName>
        <fullName evidence="1">Uncharacterized protein</fullName>
    </submittedName>
</protein>
<name>A0A6A8AD91_9HYPH</name>
<evidence type="ECO:0000313" key="2">
    <source>
        <dbReference type="Proteomes" id="UP000435138"/>
    </source>
</evidence>
<sequence length="205" mass="22870">MMNSFDRSKISVNPAKSEASEAGFEGIRKLGEWSSLLENGSEEGRLLAIAYDYTSSLRWMKKNRGCWHGLTVGGLCGVFLFRIEAYNKVPEYHWVVVGQKWPYPKWNDQKVDENAVANATYAGLPHAYIWTGMPPEFPGADCSPDPLTALEAYVGVIQDWIDAVRADGDLTEVFPVEVPANRSAVEYAGDVERLLLRIQRELIAG</sequence>
<keyword evidence="2" id="KW-1185">Reference proteome</keyword>
<dbReference type="AlphaFoldDB" id="A0A6A8AD91"/>
<organism evidence="1 2">
    <name type="scientific">Endobacterium cereale</name>
    <dbReference type="NCBI Taxonomy" id="2663029"/>
    <lineage>
        <taxon>Bacteria</taxon>
        <taxon>Pseudomonadati</taxon>
        <taxon>Pseudomonadota</taxon>
        <taxon>Alphaproteobacteria</taxon>
        <taxon>Hyphomicrobiales</taxon>
        <taxon>Rhizobiaceae</taxon>
        <taxon>Endobacterium</taxon>
    </lineage>
</organism>